<dbReference type="Pfam" id="PF17293">
    <property type="entry name" value="Arm-DNA-bind_5"/>
    <property type="match status" value="1"/>
</dbReference>
<dbReference type="RefSeq" id="WP_131329670.1">
    <property type="nucleotide sequence ID" value="NZ_CP044016.1"/>
</dbReference>
<feature type="domain" description="Arm DNA-binding" evidence="1">
    <location>
        <begin position="9"/>
        <end position="50"/>
    </location>
</feature>
<dbReference type="EMBL" id="CP044016">
    <property type="protein sequence ID" value="QES88702.1"/>
    <property type="molecule type" value="Genomic_DNA"/>
</dbReference>
<keyword evidence="3" id="KW-1185">Reference proteome</keyword>
<dbReference type="Proteomes" id="UP000292424">
    <property type="component" value="Chromosome"/>
</dbReference>
<accession>A0A5P2G4F6</accession>
<gene>
    <name evidence="2" type="ORF">E0W69_008570</name>
</gene>
<dbReference type="AlphaFoldDB" id="A0A5P2G4F6"/>
<reference evidence="2 3" key="1">
    <citation type="submission" date="2019-09" db="EMBL/GenBank/DDBJ databases">
        <title>Complete genome sequence of Arachidicoccus sp. B3-10 isolated from apple orchard soil.</title>
        <authorList>
            <person name="Kim H.S."/>
            <person name="Han K.-I."/>
            <person name="Suh M.K."/>
            <person name="Lee K.C."/>
            <person name="Eom M.K."/>
            <person name="Kim J.-S."/>
            <person name="Kang S.W."/>
            <person name="Sin Y."/>
            <person name="Lee J.-S."/>
        </authorList>
    </citation>
    <scope>NUCLEOTIDE SEQUENCE [LARGE SCALE GENOMIC DNA]</scope>
    <source>
        <strain evidence="2 3">B3-10</strain>
    </source>
</reference>
<dbReference type="KEGG" id="arac:E0W69_008570"/>
<protein>
    <recommendedName>
        <fullName evidence="1">Arm DNA-binding domain-containing protein</fullName>
    </recommendedName>
</protein>
<sequence length="51" mass="6014">MEPRFYLSNKLNKQGRSTVMLYLYCHGKRITISTGKVIKPTNWNENAQRAR</sequence>
<proteinExistence type="predicted"/>
<organism evidence="2 3">
    <name type="scientific">Rhizosphaericola mali</name>
    <dbReference type="NCBI Taxonomy" id="2545455"/>
    <lineage>
        <taxon>Bacteria</taxon>
        <taxon>Pseudomonadati</taxon>
        <taxon>Bacteroidota</taxon>
        <taxon>Chitinophagia</taxon>
        <taxon>Chitinophagales</taxon>
        <taxon>Chitinophagaceae</taxon>
        <taxon>Rhizosphaericola</taxon>
    </lineage>
</organism>
<evidence type="ECO:0000259" key="1">
    <source>
        <dbReference type="Pfam" id="PF17293"/>
    </source>
</evidence>
<evidence type="ECO:0000313" key="2">
    <source>
        <dbReference type="EMBL" id="QES88702.1"/>
    </source>
</evidence>
<name>A0A5P2G4F6_9BACT</name>
<evidence type="ECO:0000313" key="3">
    <source>
        <dbReference type="Proteomes" id="UP000292424"/>
    </source>
</evidence>
<dbReference type="OrthoDB" id="1493636at2"/>
<dbReference type="InterPro" id="IPR035386">
    <property type="entry name" value="Arm-DNA-bind_5"/>
</dbReference>